<gene>
    <name evidence="1" type="ORF">MENT_LOCUS19755</name>
</gene>
<reference evidence="1 2" key="1">
    <citation type="submission" date="2020-08" db="EMBL/GenBank/DDBJ databases">
        <authorList>
            <person name="Koutsovoulos G."/>
            <person name="Danchin GJ E."/>
        </authorList>
    </citation>
    <scope>NUCLEOTIDE SEQUENCE [LARGE SCALE GENOMIC DNA]</scope>
</reference>
<proteinExistence type="predicted"/>
<name>A0A6V7V0L1_MELEN</name>
<dbReference type="AlphaFoldDB" id="A0A6V7V0L1"/>
<dbReference type="EMBL" id="CAJEWN010000140">
    <property type="protein sequence ID" value="CAD2168387.1"/>
    <property type="molecule type" value="Genomic_DNA"/>
</dbReference>
<accession>A0A6V7V0L1</accession>
<organism evidence="1 2">
    <name type="scientific">Meloidogyne enterolobii</name>
    <name type="common">Root-knot nematode worm</name>
    <name type="synonym">Meloidogyne mayaguensis</name>
    <dbReference type="NCBI Taxonomy" id="390850"/>
    <lineage>
        <taxon>Eukaryota</taxon>
        <taxon>Metazoa</taxon>
        <taxon>Ecdysozoa</taxon>
        <taxon>Nematoda</taxon>
        <taxon>Chromadorea</taxon>
        <taxon>Rhabditida</taxon>
        <taxon>Tylenchina</taxon>
        <taxon>Tylenchomorpha</taxon>
        <taxon>Tylenchoidea</taxon>
        <taxon>Meloidogynidae</taxon>
        <taxon>Meloidogyninae</taxon>
        <taxon>Meloidogyne</taxon>
    </lineage>
</organism>
<dbReference type="Proteomes" id="UP000580250">
    <property type="component" value="Unassembled WGS sequence"/>
</dbReference>
<protein>
    <submittedName>
        <fullName evidence="1">Uncharacterized protein</fullName>
    </submittedName>
</protein>
<comment type="caution">
    <text evidence="1">The sequence shown here is derived from an EMBL/GenBank/DDBJ whole genome shotgun (WGS) entry which is preliminary data.</text>
</comment>
<sequence length="49" mass="5658">MLCIGAKGFRPYTTVRSIETSETENFPRLKTQDQDLTPRLKKITFTRAP</sequence>
<evidence type="ECO:0000313" key="1">
    <source>
        <dbReference type="EMBL" id="CAD2168387.1"/>
    </source>
</evidence>
<evidence type="ECO:0000313" key="2">
    <source>
        <dbReference type="Proteomes" id="UP000580250"/>
    </source>
</evidence>